<feature type="transmembrane region" description="Helical" evidence="6">
    <location>
        <begin position="81"/>
        <end position="99"/>
    </location>
</feature>
<keyword evidence="5 6" id="KW-0472">Membrane</keyword>
<comment type="similarity">
    <text evidence="2">Belongs to the nurim family.</text>
</comment>
<evidence type="ECO:0000256" key="3">
    <source>
        <dbReference type="ARBA" id="ARBA00022692"/>
    </source>
</evidence>
<evidence type="ECO:0000256" key="1">
    <source>
        <dbReference type="ARBA" id="ARBA00004127"/>
    </source>
</evidence>
<comment type="subcellular location">
    <subcellularLocation>
        <location evidence="1">Endomembrane system</location>
        <topology evidence="1">Multi-pass membrane protein</topology>
    </subcellularLocation>
</comment>
<keyword evidence="8" id="KW-1185">Reference proteome</keyword>
<feature type="transmembrane region" description="Helical" evidence="6">
    <location>
        <begin position="127"/>
        <end position="144"/>
    </location>
</feature>
<comment type="caution">
    <text evidence="7">The sequence shown here is derived from an EMBL/GenBank/DDBJ whole genome shotgun (WGS) entry which is preliminary data.</text>
</comment>
<feature type="transmembrane region" description="Helical" evidence="6">
    <location>
        <begin position="150"/>
        <end position="169"/>
    </location>
</feature>
<evidence type="ECO:0000256" key="2">
    <source>
        <dbReference type="ARBA" id="ARBA00010631"/>
    </source>
</evidence>
<dbReference type="EMBL" id="JAMZEL010000017">
    <property type="protein sequence ID" value="MCP1386008.1"/>
    <property type="molecule type" value="Genomic_DNA"/>
</dbReference>
<evidence type="ECO:0000313" key="7">
    <source>
        <dbReference type="EMBL" id="MCP1386008.1"/>
    </source>
</evidence>
<feature type="transmembrane region" description="Helical" evidence="6">
    <location>
        <begin position="43"/>
        <end position="61"/>
    </location>
</feature>
<dbReference type="InterPro" id="IPR033580">
    <property type="entry name" value="Nurim-like"/>
</dbReference>
<name>A0ABT1FYW2_9BACT</name>
<proteinExistence type="inferred from homology"/>
<organism evidence="7 8">
    <name type="scientific">Runella salmonicolor</name>
    <dbReference type="NCBI Taxonomy" id="2950278"/>
    <lineage>
        <taxon>Bacteria</taxon>
        <taxon>Pseudomonadati</taxon>
        <taxon>Bacteroidota</taxon>
        <taxon>Cytophagia</taxon>
        <taxon>Cytophagales</taxon>
        <taxon>Spirosomataceae</taxon>
        <taxon>Runella</taxon>
    </lineage>
</organism>
<sequence length="204" mass="23283">MGSYVLLVTFWLAYGVLHSVLANNVVKRFFEQKMGAGYRFYRLIYNGLAFVLLAAILFYQFTLPAQSLWAFDWRIDLLGNFLKYGGLLIVMIAISGYNFKEFSGLTFSPSDSKPGSGTLKTNGMLHYVRHPIYTGTILFIWGLFLSDSLVRTLLMAACVTVYTLIGIYFEEQKLVAEFGEAYRVYRRTVPMLFPKVFHKKAAPE</sequence>
<dbReference type="Proteomes" id="UP001204772">
    <property type="component" value="Unassembled WGS sequence"/>
</dbReference>
<dbReference type="InterPro" id="IPR007318">
    <property type="entry name" value="Phopholipid_MeTrfase"/>
</dbReference>
<dbReference type="PANTHER" id="PTHR31040">
    <property type="entry name" value="NURIM"/>
    <property type="match status" value="1"/>
</dbReference>
<feature type="transmembrane region" description="Helical" evidence="6">
    <location>
        <begin position="6"/>
        <end position="22"/>
    </location>
</feature>
<keyword evidence="4 6" id="KW-1133">Transmembrane helix</keyword>
<dbReference type="Pfam" id="PF04191">
    <property type="entry name" value="PEMT"/>
    <property type="match status" value="1"/>
</dbReference>
<dbReference type="PANTHER" id="PTHR31040:SF1">
    <property type="entry name" value="NURIM"/>
    <property type="match status" value="1"/>
</dbReference>
<evidence type="ECO:0000256" key="6">
    <source>
        <dbReference type="SAM" id="Phobius"/>
    </source>
</evidence>
<protein>
    <submittedName>
        <fullName evidence="7">Isoprenylcysteine carboxylmethyltransferase family protein</fullName>
    </submittedName>
</protein>
<keyword evidence="3 6" id="KW-0812">Transmembrane</keyword>
<evidence type="ECO:0000313" key="8">
    <source>
        <dbReference type="Proteomes" id="UP001204772"/>
    </source>
</evidence>
<accession>A0ABT1FYW2</accession>
<gene>
    <name evidence="7" type="ORF">NCI00_26450</name>
</gene>
<evidence type="ECO:0000256" key="4">
    <source>
        <dbReference type="ARBA" id="ARBA00022989"/>
    </source>
</evidence>
<dbReference type="RefSeq" id="WP_253532656.1">
    <property type="nucleotide sequence ID" value="NZ_JAMZEL010000017.1"/>
</dbReference>
<evidence type="ECO:0000256" key="5">
    <source>
        <dbReference type="ARBA" id="ARBA00023136"/>
    </source>
</evidence>
<dbReference type="Gene3D" id="1.20.120.1630">
    <property type="match status" value="1"/>
</dbReference>
<reference evidence="7 8" key="1">
    <citation type="submission" date="2022-06" db="EMBL/GenBank/DDBJ databases">
        <title>Runella sp. S5 genome sequencing.</title>
        <authorList>
            <person name="Park S."/>
        </authorList>
    </citation>
    <scope>NUCLEOTIDE SEQUENCE [LARGE SCALE GENOMIC DNA]</scope>
    <source>
        <strain evidence="7 8">S5</strain>
    </source>
</reference>